<evidence type="ECO:0000256" key="2">
    <source>
        <dbReference type="ARBA" id="ARBA00022801"/>
    </source>
</evidence>
<feature type="domain" description="GH26" evidence="6">
    <location>
        <begin position="44"/>
        <end position="361"/>
    </location>
</feature>
<dbReference type="Pfam" id="PF02156">
    <property type="entry name" value="Glyco_hydro_26"/>
    <property type="match status" value="1"/>
</dbReference>
<dbReference type="InterPro" id="IPR017853">
    <property type="entry name" value="GH"/>
</dbReference>
<proteinExistence type="evidence at transcript level"/>
<keyword evidence="5" id="KW-0732">Signal</keyword>
<dbReference type="InterPro" id="IPR000805">
    <property type="entry name" value="Glyco_hydro_26"/>
</dbReference>
<feature type="signal peptide" evidence="5">
    <location>
        <begin position="1"/>
        <end position="22"/>
    </location>
</feature>
<accession>A0A0S1MKM3</accession>
<dbReference type="PROSITE" id="PS51764">
    <property type="entry name" value="GH26"/>
    <property type="match status" value="1"/>
</dbReference>
<evidence type="ECO:0000259" key="6">
    <source>
        <dbReference type="PROSITE" id="PS51764"/>
    </source>
</evidence>
<sequence length="419" mass="46339">MVSFIHWFALANAFLSLNFIQTQPDCQNSSSTRKLYERFGASQKRASTLGLNPSSLNVNGIAVGFVPASGEPIQPSTAADINEIIGAPISVVGTYIELTAKDPNLGHLEYDLKQIKLLKGNPVWEIALMPVEGLEKVTPEVAANVGKRMAFVNSFGVNVWLRFAHEMNGDWYAWGEKPQLFLQKWKLITDEVRKQAPGTYMLWAPNSAFGENHDSIHGGYNPYWPGGDMVDMIGLSFYHYGGFYRKNILPGPSEAFDTIKTFASLFGTKSHDRPMVLAETSAAYTHSLKTGEPAPGGASEKSIKLDWLKQLVSPKLSAEVPELKAFVWFEILKNENASGVSKVKSEDFRLVSGPDKSLKDEALAILKGTKINKAKHYSGKKKGKKKTHVKEVVGGARKSSSDQLKILNILINLHYYFTK</sequence>
<evidence type="ECO:0000256" key="4">
    <source>
        <dbReference type="PROSITE-ProRule" id="PRU01100"/>
    </source>
</evidence>
<dbReference type="PANTHER" id="PTHR40079:SF6">
    <property type="entry name" value="GH26 DOMAIN-CONTAINING PROTEIN"/>
    <property type="match status" value="1"/>
</dbReference>
<evidence type="ECO:0000256" key="3">
    <source>
        <dbReference type="ARBA" id="ARBA00023295"/>
    </source>
</evidence>
<dbReference type="InterPro" id="IPR022790">
    <property type="entry name" value="GH26_dom"/>
</dbReference>
<evidence type="ECO:0000256" key="5">
    <source>
        <dbReference type="SAM" id="SignalP"/>
    </source>
</evidence>
<dbReference type="SUPFAM" id="SSF51445">
    <property type="entry name" value="(Trans)glycosidases"/>
    <property type="match status" value="1"/>
</dbReference>
<dbReference type="GO" id="GO:0016985">
    <property type="term" value="F:mannan endo-1,4-beta-mannosidase activity"/>
    <property type="evidence" value="ECO:0007669"/>
    <property type="project" value="InterPro"/>
</dbReference>
<evidence type="ECO:0000256" key="1">
    <source>
        <dbReference type="ARBA" id="ARBA00007754"/>
    </source>
</evidence>
<feature type="chain" id="PRO_5006589074" description="GH26 domain-containing protein" evidence="5">
    <location>
        <begin position="23"/>
        <end position="419"/>
    </location>
</feature>
<keyword evidence="3 4" id="KW-0326">Glycosidase</keyword>
<feature type="active site" description="Proton donor" evidence="4">
    <location>
        <position position="166"/>
    </location>
</feature>
<name>A0A0S1MKM3_PHAPC</name>
<feature type="active site" description="Nucleophile" evidence="4">
    <location>
        <position position="279"/>
    </location>
</feature>
<evidence type="ECO:0000313" key="7">
    <source>
        <dbReference type="EMBL" id="ALL41269.1"/>
    </source>
</evidence>
<dbReference type="Gene3D" id="3.20.20.80">
    <property type="entry name" value="Glycosidases"/>
    <property type="match status" value="1"/>
</dbReference>
<keyword evidence="2 4" id="KW-0378">Hydrolase</keyword>
<dbReference type="GO" id="GO:0006080">
    <property type="term" value="P:substituted mannan metabolic process"/>
    <property type="evidence" value="ECO:0007669"/>
    <property type="project" value="InterPro"/>
</dbReference>
<organism evidence="7">
    <name type="scientific">Phakopsora pachyrhizi</name>
    <name type="common">Asian soybean rust disease fungus</name>
    <dbReference type="NCBI Taxonomy" id="170000"/>
    <lineage>
        <taxon>Eukaryota</taxon>
        <taxon>Fungi</taxon>
        <taxon>Dikarya</taxon>
        <taxon>Basidiomycota</taxon>
        <taxon>Pucciniomycotina</taxon>
        <taxon>Pucciniomycetes</taxon>
        <taxon>Pucciniales</taxon>
        <taxon>Phakopsoraceae</taxon>
        <taxon>Phakopsora</taxon>
    </lineage>
</organism>
<dbReference type="EMBL" id="KT247180">
    <property type="protein sequence ID" value="ALL41269.1"/>
    <property type="molecule type" value="mRNA"/>
</dbReference>
<dbReference type="AlphaFoldDB" id="A0A0S1MKM3"/>
<reference evidence="7" key="1">
    <citation type="submission" date="2015-07" db="EMBL/GenBank/DDBJ databases">
        <title>Elucidating the P. pachyrhizi secretome and potential effectors.</title>
        <authorList>
            <person name="de Carvalho M.C.C.G."/>
            <person name="Nascimento L.C."/>
            <person name="Darben L.M."/>
            <person name="Polizel-Podanosqui A.M."/>
            <person name="Lopes-Caitar V.S."/>
            <person name="Rocha C.S."/>
            <person name="Qi M."/>
            <person name="Carazolle M."/>
            <person name="Kuwahara M.K."/>
            <person name="Pereira G.A.G."/>
            <person name="Abdelnoor R.V."/>
            <person name="Whitham S.A."/>
            <person name="Marcelino-Guimaraes F.C."/>
        </authorList>
    </citation>
    <scope>NUCLEOTIDE SEQUENCE</scope>
</reference>
<protein>
    <recommendedName>
        <fullName evidence="6">GH26 domain-containing protein</fullName>
    </recommendedName>
</protein>
<dbReference type="PANTHER" id="PTHR40079">
    <property type="entry name" value="MANNAN ENDO-1,4-BETA-MANNOSIDASE E-RELATED"/>
    <property type="match status" value="1"/>
</dbReference>
<comment type="similarity">
    <text evidence="1 4">Belongs to the glycosyl hydrolase 26 family.</text>
</comment>